<organism evidence="1">
    <name type="scientific">mine drainage metagenome</name>
    <dbReference type="NCBI Taxonomy" id="410659"/>
    <lineage>
        <taxon>unclassified sequences</taxon>
        <taxon>metagenomes</taxon>
        <taxon>ecological metagenomes</taxon>
    </lineage>
</organism>
<proteinExistence type="predicted"/>
<dbReference type="EMBL" id="MLJW01000011">
    <property type="protein sequence ID" value="OIR14653.1"/>
    <property type="molecule type" value="Genomic_DNA"/>
</dbReference>
<gene>
    <name evidence="1" type="ORF">GALL_44590</name>
</gene>
<sequence>MAREFAGHFLSGLPKIVSPLERHICYNTFPCLE</sequence>
<accession>A0A1J5TE96</accession>
<dbReference type="AlphaFoldDB" id="A0A1J5TE96"/>
<name>A0A1J5TE96_9ZZZZ</name>
<reference evidence="1" key="1">
    <citation type="submission" date="2016-10" db="EMBL/GenBank/DDBJ databases">
        <title>Sequence of Gallionella enrichment culture.</title>
        <authorList>
            <person name="Poehlein A."/>
            <person name="Muehling M."/>
            <person name="Daniel R."/>
        </authorList>
    </citation>
    <scope>NUCLEOTIDE SEQUENCE</scope>
</reference>
<evidence type="ECO:0000313" key="1">
    <source>
        <dbReference type="EMBL" id="OIR14653.1"/>
    </source>
</evidence>
<protein>
    <submittedName>
        <fullName evidence="1">Uncharacterized protein</fullName>
    </submittedName>
</protein>
<comment type="caution">
    <text evidence="1">The sequence shown here is derived from an EMBL/GenBank/DDBJ whole genome shotgun (WGS) entry which is preliminary data.</text>
</comment>